<evidence type="ECO:0000256" key="4">
    <source>
        <dbReference type="RuleBase" id="RU363099"/>
    </source>
</evidence>
<dbReference type="eggNOG" id="ENOG502R3T6">
    <property type="taxonomic scope" value="Eukaryota"/>
</dbReference>
<reference evidence="7" key="1">
    <citation type="submission" date="2013-06" db="EMBL/GenBank/DDBJ databases">
        <authorList>
            <person name="Zhao Q."/>
        </authorList>
    </citation>
    <scope>NUCLEOTIDE SEQUENCE</scope>
    <source>
        <strain evidence="7">cv. W1943</strain>
    </source>
</reference>
<dbReference type="EnsemblPlants" id="ORUFI07G00450.1">
    <property type="protein sequence ID" value="ORUFI07G00450.1"/>
    <property type="gene ID" value="ORUFI07G00450"/>
</dbReference>
<proteinExistence type="inferred from homology"/>
<keyword evidence="5" id="KW-1133">Transmembrane helix</keyword>
<dbReference type="Gramene" id="ORUFI07G00450.1">
    <property type="protein sequence ID" value="ORUFI07G00450.1"/>
    <property type="gene ID" value="ORUFI07G00450"/>
</dbReference>
<comment type="similarity">
    <text evidence="1 4">Belongs to the plant dirigent protein family.</text>
</comment>
<keyword evidence="7" id="KW-1185">Reference proteome</keyword>
<accession>A0A0E0Q366</accession>
<evidence type="ECO:0000313" key="7">
    <source>
        <dbReference type="Proteomes" id="UP000008022"/>
    </source>
</evidence>
<dbReference type="Gene3D" id="2.40.480.10">
    <property type="entry name" value="Allene oxide cyclase-like"/>
    <property type="match status" value="2"/>
</dbReference>
<name>A0A0E0Q366_ORYRU</name>
<dbReference type="Pfam" id="PF03018">
    <property type="entry name" value="Dirigent"/>
    <property type="match status" value="2"/>
</dbReference>
<keyword evidence="5" id="KW-0812">Transmembrane</keyword>
<dbReference type="HOGENOM" id="CLU_693332_0_0_1"/>
<protein>
    <recommendedName>
        <fullName evidence="4">Dirigent protein</fullName>
    </recommendedName>
</protein>
<comment type="subcellular location">
    <subcellularLocation>
        <location evidence="4">Secreted</location>
        <location evidence="4">Extracellular space</location>
        <location evidence="4">Apoplast</location>
    </subcellularLocation>
</comment>
<reference evidence="6" key="2">
    <citation type="submission" date="2015-06" db="UniProtKB">
        <authorList>
            <consortium name="EnsemblPlants"/>
        </authorList>
    </citation>
    <scope>IDENTIFICATION</scope>
</reference>
<evidence type="ECO:0000256" key="5">
    <source>
        <dbReference type="SAM" id="Phobius"/>
    </source>
</evidence>
<evidence type="ECO:0000256" key="2">
    <source>
        <dbReference type="ARBA" id="ARBA00011738"/>
    </source>
</evidence>
<comment type="subunit">
    <text evidence="2 4">Homodimer.</text>
</comment>
<comment type="function">
    <text evidence="4">Dirigent proteins impart stereoselectivity on the phenoxy radical-coupling reaction, yielding optically active lignans from two molecules of coniferyl alcohol in the biosynthesis of lignans, flavonolignans, and alkaloids and thus plays a central role in plant secondary metabolism.</text>
</comment>
<keyword evidence="5" id="KW-0472">Membrane</keyword>
<evidence type="ECO:0000256" key="1">
    <source>
        <dbReference type="ARBA" id="ARBA00010746"/>
    </source>
</evidence>
<sequence length="383" mass="39811">MLQPAEQVTAMAIISIAGHLLALILAVAVPASAGGLPVRLRLYMHDITGGPGQTAVQVVNGTGPLHPAMPPGSHFGDTMVVDDLLTDVDDSKPVGRAQGSYTLACLRAPVFVVSITLVLTDGPYKGSTILIAGRDDISEEVRELAVVGGTGKLRRATGHVLWTTARRESPVHMVLELDVVPEHRRQLVAAVALILAVAAAVAPLGEARRQAVRLRVYMHDIVGGAGQTSVVVVKGPGPANPSMSPGNNFGDTVIIDDVVTEGPSLASREVGRAQGTYMLASMARPVFIVDITVVLTDGPYNGSTILIAGRDDTSEEVRELAVVGGSGMLRRASGHVLWRTAKVESKLHAVLELDVHASVPAAAVAPSGSGSHGHPFLVTSASE</sequence>
<evidence type="ECO:0000313" key="6">
    <source>
        <dbReference type="EnsemblPlants" id="ORUFI07G00450.1"/>
    </source>
</evidence>
<dbReference type="STRING" id="4529.A0A0E0Q366"/>
<feature type="transmembrane region" description="Helical" evidence="5">
    <location>
        <begin position="12"/>
        <end position="36"/>
    </location>
</feature>
<evidence type="ECO:0000256" key="3">
    <source>
        <dbReference type="ARBA" id="ARBA00022525"/>
    </source>
</evidence>
<keyword evidence="3 4" id="KW-0964">Secreted</keyword>
<dbReference type="PANTHER" id="PTHR21495">
    <property type="entry name" value="NUCLEOPORIN-RELATED"/>
    <property type="match status" value="1"/>
</dbReference>
<keyword evidence="4" id="KW-0052">Apoplast</keyword>
<dbReference type="InterPro" id="IPR004265">
    <property type="entry name" value="Dirigent"/>
</dbReference>
<dbReference type="InterPro" id="IPR044859">
    <property type="entry name" value="Allene_oxi_cyc_Dirigent"/>
</dbReference>
<dbReference type="OMA" id="IVAMNFA"/>
<dbReference type="GO" id="GO:0009699">
    <property type="term" value="P:phenylpropanoid biosynthetic process"/>
    <property type="evidence" value="ECO:0007669"/>
    <property type="project" value="UniProtKB-ARBA"/>
</dbReference>
<dbReference type="AlphaFoldDB" id="A0A0E0Q366"/>
<dbReference type="Proteomes" id="UP000008022">
    <property type="component" value="Unassembled WGS sequence"/>
</dbReference>
<organism evidence="6 7">
    <name type="scientific">Oryza rufipogon</name>
    <name type="common">Brownbeard rice</name>
    <name type="synonym">Asian wild rice</name>
    <dbReference type="NCBI Taxonomy" id="4529"/>
    <lineage>
        <taxon>Eukaryota</taxon>
        <taxon>Viridiplantae</taxon>
        <taxon>Streptophyta</taxon>
        <taxon>Embryophyta</taxon>
        <taxon>Tracheophyta</taxon>
        <taxon>Spermatophyta</taxon>
        <taxon>Magnoliopsida</taxon>
        <taxon>Liliopsida</taxon>
        <taxon>Poales</taxon>
        <taxon>Poaceae</taxon>
        <taxon>BOP clade</taxon>
        <taxon>Oryzoideae</taxon>
        <taxon>Oryzeae</taxon>
        <taxon>Oryzinae</taxon>
        <taxon>Oryza</taxon>
    </lineage>
</organism>
<dbReference type="GO" id="GO:0048046">
    <property type="term" value="C:apoplast"/>
    <property type="evidence" value="ECO:0007669"/>
    <property type="project" value="UniProtKB-SubCell"/>
</dbReference>